<evidence type="ECO:0000313" key="2">
    <source>
        <dbReference type="EMBL" id="OIJ63436.1"/>
    </source>
</evidence>
<comment type="caution">
    <text evidence="2">The sequence shown here is derived from an EMBL/GenBank/DDBJ whole genome shotgun (WGS) entry which is preliminary data.</text>
</comment>
<reference evidence="2" key="1">
    <citation type="submission" date="2016-10" db="EMBL/GenBank/DDBJ databases">
        <title>Genome sequence of Streptomyces mangrovisoli MUSC 149.</title>
        <authorList>
            <person name="Lee L.-H."/>
            <person name="Ser H.-L."/>
        </authorList>
    </citation>
    <scope>NUCLEOTIDE SEQUENCE [LARGE SCALE GENOMIC DNA]</scope>
    <source>
        <strain evidence="2">MUSC 149</strain>
    </source>
</reference>
<gene>
    <name evidence="2" type="ORF">WN71_034325</name>
</gene>
<feature type="region of interest" description="Disordered" evidence="1">
    <location>
        <begin position="1"/>
        <end position="20"/>
    </location>
</feature>
<accession>A0A1J4NPB3</accession>
<dbReference type="OrthoDB" id="4077754at2"/>
<dbReference type="InterPro" id="IPR048868">
    <property type="entry name" value="OGG-like_put"/>
</dbReference>
<dbReference type="AlphaFoldDB" id="A0A1J4NPB3"/>
<name>A0A1J4NPB3_9ACTN</name>
<organism evidence="2 3">
    <name type="scientific">Streptomyces mangrovisoli</name>
    <dbReference type="NCBI Taxonomy" id="1428628"/>
    <lineage>
        <taxon>Bacteria</taxon>
        <taxon>Bacillati</taxon>
        <taxon>Actinomycetota</taxon>
        <taxon>Actinomycetes</taxon>
        <taxon>Kitasatosporales</taxon>
        <taxon>Streptomycetaceae</taxon>
        <taxon>Streptomyces</taxon>
    </lineage>
</organism>
<sequence length="280" mass="30174">MNEQNGQDRQGRQERADAVDREMAARPLPAPVVRALGRWWETNASAYPDGTPGAHSVRYTPSRWAQITPWPSTLASTSADGDAAVSRAEVASGVADALQREAFREALVTTYVWGKGKRGTPGGSGPAALHKILAFDGLDAALAAAVTALHEHGAPQAYAALYRQVPGLGPAFFTKFLYFTGLARRPAHGARPLILDRVLARRLRRMAAAVGCESGHDVDGSIAAWVWSDSNWTPHRYQVYLSFMHAAANQLAAVEGWPSEVAPDLLEYALFNAATWKTSG</sequence>
<keyword evidence="3" id="KW-1185">Reference proteome</keyword>
<dbReference type="RefSeq" id="WP_046583998.1">
    <property type="nucleotide sequence ID" value="NZ_LAVA02000104.1"/>
</dbReference>
<dbReference type="EMBL" id="LAVA02000104">
    <property type="protein sequence ID" value="OIJ63436.1"/>
    <property type="molecule type" value="Genomic_DNA"/>
</dbReference>
<proteinExistence type="predicted"/>
<evidence type="ECO:0000313" key="3">
    <source>
        <dbReference type="Proteomes" id="UP000034196"/>
    </source>
</evidence>
<feature type="compositionally biased region" description="Basic and acidic residues" evidence="1">
    <location>
        <begin position="9"/>
        <end position="20"/>
    </location>
</feature>
<evidence type="ECO:0000256" key="1">
    <source>
        <dbReference type="SAM" id="MobiDB-lite"/>
    </source>
</evidence>
<protein>
    <submittedName>
        <fullName evidence="2">Uncharacterized protein</fullName>
    </submittedName>
</protein>
<dbReference type="Proteomes" id="UP000034196">
    <property type="component" value="Unassembled WGS sequence"/>
</dbReference>
<dbReference type="Pfam" id="PF21790">
    <property type="entry name" value="OGG"/>
    <property type="match status" value="1"/>
</dbReference>